<dbReference type="Gene3D" id="3.40.1390.10">
    <property type="entry name" value="MurE/MurF, N-terminal domain"/>
    <property type="match status" value="1"/>
</dbReference>
<dbReference type="NCBIfam" id="NF002060">
    <property type="entry name" value="PRK00892.1"/>
    <property type="match status" value="1"/>
</dbReference>
<dbReference type="CDD" id="cd03352">
    <property type="entry name" value="LbH_LpxD"/>
    <property type="match status" value="1"/>
</dbReference>
<dbReference type="SUPFAM" id="SSF51161">
    <property type="entry name" value="Trimeric LpxA-like enzymes"/>
    <property type="match status" value="1"/>
</dbReference>
<feature type="domain" description="UDP-3-O-[3-hydroxymyristoyl] glucosamine N-acyltransferase non-repeat region" evidence="7">
    <location>
        <begin position="35"/>
        <end position="98"/>
    </location>
</feature>
<accession>A0A381WYD2</accession>
<keyword evidence="4" id="KW-0677">Repeat</keyword>
<evidence type="ECO:0000259" key="7">
    <source>
        <dbReference type="Pfam" id="PF04613"/>
    </source>
</evidence>
<dbReference type="Pfam" id="PF04613">
    <property type="entry name" value="LpxD"/>
    <property type="match status" value="1"/>
</dbReference>
<dbReference type="Gene3D" id="2.160.10.10">
    <property type="entry name" value="Hexapeptide repeat proteins"/>
    <property type="match status" value="1"/>
</dbReference>
<dbReference type="PROSITE" id="PS00101">
    <property type="entry name" value="HEXAPEP_TRANSFERASES"/>
    <property type="match status" value="1"/>
</dbReference>
<dbReference type="InterPro" id="IPR007691">
    <property type="entry name" value="LpxD"/>
</dbReference>
<dbReference type="NCBIfam" id="TIGR01853">
    <property type="entry name" value="lipid_A_lpxD"/>
    <property type="match status" value="1"/>
</dbReference>
<dbReference type="GO" id="GO:0016410">
    <property type="term" value="F:N-acyltransferase activity"/>
    <property type="evidence" value="ECO:0007669"/>
    <property type="project" value="InterPro"/>
</dbReference>
<dbReference type="InterPro" id="IPR020573">
    <property type="entry name" value="UDP_GlcNAc_AcTrfase_non-rep"/>
</dbReference>
<sequence length="329" mass="35876">MTRYKKITLEEIKNFLGNFSIKILTDIQSDEIFFGIDSIKKASEKDIIFYNDFKYLLQLKDTKAKACLVTKEDSNLLPENCKAIIVNNPYLSFACLSNLFKDDEKSNGVISDNTFIQNNVNISKNVQIDSFTSIFHNTKIGSNVIIGSNCCIGPYVNIKDNTIIQSNTILSNCKIGNSCNIKSNSVIGGKGFGFEDKNKVPIEHFGDVVIGDNSYIGSNTNIDRAVFDSTIIGDFSHIDNLVQIAHNVVLGKHSIIAAQVGIAGSTVIGDNVKIGGQAGISGHLNIGNNVTIAAKSGVTKNLKDDATVAGFPAIDIKKWKINTIKFNRK</sequence>
<reference evidence="8" key="1">
    <citation type="submission" date="2018-05" db="EMBL/GenBank/DDBJ databases">
        <authorList>
            <person name="Lanie J.A."/>
            <person name="Ng W.-L."/>
            <person name="Kazmierczak K.M."/>
            <person name="Andrzejewski T.M."/>
            <person name="Davidsen T.M."/>
            <person name="Wayne K.J."/>
            <person name="Tettelin H."/>
            <person name="Glass J.I."/>
            <person name="Rusch D."/>
            <person name="Podicherti R."/>
            <person name="Tsui H.-C.T."/>
            <person name="Winkler M.E."/>
        </authorList>
    </citation>
    <scope>NUCLEOTIDE SEQUENCE</scope>
</reference>
<dbReference type="InterPro" id="IPR011004">
    <property type="entry name" value="Trimer_LpxA-like_sf"/>
</dbReference>
<dbReference type="Pfam" id="PF00132">
    <property type="entry name" value="Hexapep"/>
    <property type="match status" value="2"/>
</dbReference>
<dbReference type="GO" id="GO:0009245">
    <property type="term" value="P:lipid A biosynthetic process"/>
    <property type="evidence" value="ECO:0007669"/>
    <property type="project" value="UniProtKB-KW"/>
</dbReference>
<keyword evidence="5" id="KW-0443">Lipid metabolism</keyword>
<proteinExistence type="predicted"/>
<evidence type="ECO:0000256" key="3">
    <source>
        <dbReference type="ARBA" id="ARBA00022679"/>
    </source>
</evidence>
<keyword evidence="3" id="KW-0808">Transferase</keyword>
<dbReference type="GO" id="GO:0016020">
    <property type="term" value="C:membrane"/>
    <property type="evidence" value="ECO:0007669"/>
    <property type="project" value="GOC"/>
</dbReference>
<keyword evidence="1" id="KW-0444">Lipid biosynthesis</keyword>
<evidence type="ECO:0000256" key="6">
    <source>
        <dbReference type="ARBA" id="ARBA00023315"/>
    </source>
</evidence>
<dbReference type="InterPro" id="IPR018357">
    <property type="entry name" value="Hexapep_transf_CS"/>
</dbReference>
<dbReference type="AlphaFoldDB" id="A0A381WYD2"/>
<organism evidence="8">
    <name type="scientific">marine metagenome</name>
    <dbReference type="NCBI Taxonomy" id="408172"/>
    <lineage>
        <taxon>unclassified sequences</taxon>
        <taxon>metagenomes</taxon>
        <taxon>ecological metagenomes</taxon>
    </lineage>
</organism>
<name>A0A381WYD2_9ZZZZ</name>
<gene>
    <name evidence="8" type="ORF">METZ01_LOCUS110369</name>
</gene>
<dbReference type="EMBL" id="UINC01013284">
    <property type="protein sequence ID" value="SVA57515.1"/>
    <property type="molecule type" value="Genomic_DNA"/>
</dbReference>
<evidence type="ECO:0000256" key="2">
    <source>
        <dbReference type="ARBA" id="ARBA00022556"/>
    </source>
</evidence>
<keyword evidence="2" id="KW-0441">Lipid A biosynthesis</keyword>
<protein>
    <recommendedName>
        <fullName evidence="7">UDP-3-O-[3-hydroxymyristoyl] glucosamine N-acyltransferase non-repeat region domain-containing protein</fullName>
    </recommendedName>
</protein>
<dbReference type="PANTHER" id="PTHR43378">
    <property type="entry name" value="UDP-3-O-ACYLGLUCOSAMINE N-ACYLTRANSFERASE"/>
    <property type="match status" value="1"/>
</dbReference>
<dbReference type="PANTHER" id="PTHR43378:SF2">
    <property type="entry name" value="UDP-3-O-ACYLGLUCOSAMINE N-ACYLTRANSFERASE 1, MITOCHONDRIAL-RELATED"/>
    <property type="match status" value="1"/>
</dbReference>
<evidence type="ECO:0000256" key="5">
    <source>
        <dbReference type="ARBA" id="ARBA00023098"/>
    </source>
</evidence>
<dbReference type="InterPro" id="IPR001451">
    <property type="entry name" value="Hexapep"/>
</dbReference>
<evidence type="ECO:0000313" key="8">
    <source>
        <dbReference type="EMBL" id="SVA57515.1"/>
    </source>
</evidence>
<keyword evidence="6" id="KW-0012">Acyltransferase</keyword>
<evidence type="ECO:0000256" key="4">
    <source>
        <dbReference type="ARBA" id="ARBA00022737"/>
    </source>
</evidence>
<evidence type="ECO:0000256" key="1">
    <source>
        <dbReference type="ARBA" id="ARBA00022516"/>
    </source>
</evidence>